<dbReference type="CDD" id="cd03801">
    <property type="entry name" value="GT4_PimA-like"/>
    <property type="match status" value="1"/>
</dbReference>
<proteinExistence type="predicted"/>
<keyword evidence="2" id="KW-0808">Transferase</keyword>
<dbReference type="PANTHER" id="PTHR12526">
    <property type="entry name" value="GLYCOSYLTRANSFERASE"/>
    <property type="match status" value="1"/>
</dbReference>
<protein>
    <submittedName>
        <fullName evidence="4">Glycosyltransferase</fullName>
    </submittedName>
</protein>
<accession>A0ABT2G145</accession>
<evidence type="ECO:0000259" key="3">
    <source>
        <dbReference type="Pfam" id="PF00534"/>
    </source>
</evidence>
<dbReference type="PANTHER" id="PTHR12526:SF629">
    <property type="entry name" value="TEICHURONIC ACID BIOSYNTHESIS GLYCOSYLTRANSFERASE TUAH-RELATED"/>
    <property type="match status" value="1"/>
</dbReference>
<reference evidence="4 5" key="1">
    <citation type="submission" date="2022-08" db="EMBL/GenBank/DDBJ databases">
        <title>Algoriphagus sp. CAU 1643 isolated from mud.</title>
        <authorList>
            <person name="Kim W."/>
        </authorList>
    </citation>
    <scope>NUCLEOTIDE SEQUENCE [LARGE SCALE GENOMIC DNA]</scope>
    <source>
        <strain evidence="4 5">CAU 1643</strain>
    </source>
</reference>
<feature type="domain" description="Glycosyl transferase family 1" evidence="3">
    <location>
        <begin position="195"/>
        <end position="346"/>
    </location>
</feature>
<evidence type="ECO:0000256" key="2">
    <source>
        <dbReference type="ARBA" id="ARBA00022679"/>
    </source>
</evidence>
<organism evidence="4 5">
    <name type="scientific">Algoriphagus limi</name>
    <dbReference type="NCBI Taxonomy" id="2975273"/>
    <lineage>
        <taxon>Bacteria</taxon>
        <taxon>Pseudomonadati</taxon>
        <taxon>Bacteroidota</taxon>
        <taxon>Cytophagia</taxon>
        <taxon>Cytophagales</taxon>
        <taxon>Cyclobacteriaceae</taxon>
        <taxon>Algoriphagus</taxon>
    </lineage>
</organism>
<evidence type="ECO:0000313" key="4">
    <source>
        <dbReference type="EMBL" id="MCS5488983.1"/>
    </source>
</evidence>
<dbReference type="Proteomes" id="UP001206788">
    <property type="component" value="Unassembled WGS sequence"/>
</dbReference>
<gene>
    <name evidence="4" type="ORF">NY014_00995</name>
</gene>
<name>A0ABT2G145_9BACT</name>
<keyword evidence="1" id="KW-0328">Glycosyltransferase</keyword>
<dbReference type="RefSeq" id="WP_259412660.1">
    <property type="nucleotide sequence ID" value="NZ_JANWGH010000001.1"/>
</dbReference>
<evidence type="ECO:0000313" key="5">
    <source>
        <dbReference type="Proteomes" id="UP001206788"/>
    </source>
</evidence>
<dbReference type="EMBL" id="JANWGH010000001">
    <property type="protein sequence ID" value="MCS5488983.1"/>
    <property type="molecule type" value="Genomic_DNA"/>
</dbReference>
<dbReference type="Gene3D" id="3.40.50.2000">
    <property type="entry name" value="Glycogen Phosphorylase B"/>
    <property type="match status" value="2"/>
</dbReference>
<comment type="caution">
    <text evidence="4">The sequence shown here is derived from an EMBL/GenBank/DDBJ whole genome shotgun (WGS) entry which is preliminary data.</text>
</comment>
<dbReference type="InterPro" id="IPR001296">
    <property type="entry name" value="Glyco_trans_1"/>
</dbReference>
<dbReference type="SUPFAM" id="SSF53756">
    <property type="entry name" value="UDP-Glycosyltransferase/glycogen phosphorylase"/>
    <property type="match status" value="1"/>
</dbReference>
<evidence type="ECO:0000256" key="1">
    <source>
        <dbReference type="ARBA" id="ARBA00022676"/>
    </source>
</evidence>
<dbReference type="Pfam" id="PF00534">
    <property type="entry name" value="Glycos_transf_1"/>
    <property type="match status" value="1"/>
</dbReference>
<sequence>MKLLVIGHVVHKYHNQKYFGYGPYVKEMNLWFKGANQVTVVAPLTFGKGPDPIDLPYQHSNLTLITVPEFSINSPKSIFLSLLKLPNIFFKVWMQMKDADHIHLRCPGNMGLVGTIVQIFFPSKIKTAKYAGNWDPQSNQPFSYRLQQKILSNPSLTKNMQVLVYGEWPNQSNNIYPFFTASYSESEKLDLSPRELSIKKKIKLLFVGGLNGGKQPVLSVKVLKSLIDKDIDAQLDYFGEGPERTTIEEFIIKNKLSHRVKIHGNQPADKVKEAYKNAHFLIFISKSEGWPKVVAEAMFWGCLPITSPVSCVPQMLGYGQRGELVGDDLEGISNKLEFLINSPDLYSEKVMKACEWSRQFTLERFEEEISALLARQEN</sequence>
<keyword evidence="5" id="KW-1185">Reference proteome</keyword>